<evidence type="ECO:0000256" key="4">
    <source>
        <dbReference type="ARBA" id="ARBA00022679"/>
    </source>
</evidence>
<dbReference type="Proteomes" id="UP000249304">
    <property type="component" value="Unassembled WGS sequence"/>
</dbReference>
<evidence type="ECO:0000256" key="8">
    <source>
        <dbReference type="SAM" id="Phobius"/>
    </source>
</evidence>
<evidence type="ECO:0000259" key="9">
    <source>
        <dbReference type="Pfam" id="PF13231"/>
    </source>
</evidence>
<feature type="transmembrane region" description="Helical" evidence="8">
    <location>
        <begin position="194"/>
        <end position="213"/>
    </location>
</feature>
<name>A0A2W2ERV6_9ACTN</name>
<keyword evidence="2" id="KW-1003">Cell membrane</keyword>
<feature type="transmembrane region" description="Helical" evidence="8">
    <location>
        <begin position="75"/>
        <end position="92"/>
    </location>
</feature>
<proteinExistence type="predicted"/>
<organism evidence="10 11">
    <name type="scientific">Nonomuraea aridisoli</name>
    <dbReference type="NCBI Taxonomy" id="2070368"/>
    <lineage>
        <taxon>Bacteria</taxon>
        <taxon>Bacillati</taxon>
        <taxon>Actinomycetota</taxon>
        <taxon>Actinomycetes</taxon>
        <taxon>Streptosporangiales</taxon>
        <taxon>Streptosporangiaceae</taxon>
        <taxon>Nonomuraea</taxon>
    </lineage>
</organism>
<keyword evidence="11" id="KW-1185">Reference proteome</keyword>
<keyword evidence="5 8" id="KW-0812">Transmembrane</keyword>
<dbReference type="GO" id="GO:0016763">
    <property type="term" value="F:pentosyltransferase activity"/>
    <property type="evidence" value="ECO:0007669"/>
    <property type="project" value="TreeGrafter"/>
</dbReference>
<dbReference type="Pfam" id="PF13231">
    <property type="entry name" value="PMT_2"/>
    <property type="match status" value="1"/>
</dbReference>
<feature type="transmembrane region" description="Helical" evidence="8">
    <location>
        <begin position="293"/>
        <end position="309"/>
    </location>
</feature>
<evidence type="ECO:0000256" key="6">
    <source>
        <dbReference type="ARBA" id="ARBA00022989"/>
    </source>
</evidence>
<evidence type="ECO:0000256" key="3">
    <source>
        <dbReference type="ARBA" id="ARBA00022676"/>
    </source>
</evidence>
<feature type="transmembrane region" description="Helical" evidence="8">
    <location>
        <begin position="113"/>
        <end position="143"/>
    </location>
</feature>
<evidence type="ECO:0000313" key="11">
    <source>
        <dbReference type="Proteomes" id="UP000249304"/>
    </source>
</evidence>
<dbReference type="PANTHER" id="PTHR33908">
    <property type="entry name" value="MANNOSYLTRANSFERASE YKCB-RELATED"/>
    <property type="match status" value="1"/>
</dbReference>
<feature type="transmembrane region" description="Helical" evidence="8">
    <location>
        <begin position="316"/>
        <end position="336"/>
    </location>
</feature>
<dbReference type="InterPro" id="IPR038731">
    <property type="entry name" value="RgtA/B/C-like"/>
</dbReference>
<feature type="transmembrane region" description="Helical" evidence="8">
    <location>
        <begin position="233"/>
        <end position="258"/>
    </location>
</feature>
<keyword evidence="4" id="KW-0808">Transferase</keyword>
<dbReference type="GO" id="GO:0009103">
    <property type="term" value="P:lipopolysaccharide biosynthetic process"/>
    <property type="evidence" value="ECO:0007669"/>
    <property type="project" value="UniProtKB-ARBA"/>
</dbReference>
<feature type="transmembrane region" description="Helical" evidence="8">
    <location>
        <begin position="163"/>
        <end position="182"/>
    </location>
</feature>
<dbReference type="PANTHER" id="PTHR33908:SF11">
    <property type="entry name" value="MEMBRANE PROTEIN"/>
    <property type="match status" value="1"/>
</dbReference>
<dbReference type="EMBL" id="POUD01000198">
    <property type="protein sequence ID" value="PZG12077.1"/>
    <property type="molecule type" value="Genomic_DNA"/>
</dbReference>
<feature type="domain" description="Glycosyltransferase RgtA/B/C/D-like" evidence="9">
    <location>
        <begin position="50"/>
        <end position="210"/>
    </location>
</feature>
<keyword evidence="6 8" id="KW-1133">Transmembrane helix</keyword>
<evidence type="ECO:0000256" key="1">
    <source>
        <dbReference type="ARBA" id="ARBA00004651"/>
    </source>
</evidence>
<sequence length="477" mass="50088">MGPPWAWRPVAAIAALLSVILLALSPGYGYHRDELYFRVLSEHPAWGYVDQPPMTPMLARAGIALFGDTVTGIRVFPALAAALLVVLVALIARELGGGRAAQVMAAAGTATGAYTLIAGHTLLTVSFDLPLWAAAILFVLRALSRERPRWWLAAGAVVGLATYNKHLIALLVLGLAAGLLLAGPRRSLASPWSWGGALLAAVVAAPNVVYQVVNGWPQLTMAAALSADEGAEMRVLFVPMQLVLFGPVVSVIAVFGFVRLWRDRRVRAPAVAYPVAAVVTLVAGGRFDYTGGLILLLFAAGCVGVVEAARTRLAGVSLAVGAAGSGVLALPLVPVAELAGTPVPAINEVARESVGWPAFTAAVTGVRDSLPPAERARAVVVTGSYGEHGALRLAGVPRVYSGHNELWHHGPPPADGGTAILVNVGPRGRALFGSCEERARVDNGVGLENEEQGMPVHLCRGLRQPWATIWPMWRHFS</sequence>
<feature type="transmembrane region" description="Helical" evidence="8">
    <location>
        <begin position="270"/>
        <end position="287"/>
    </location>
</feature>
<evidence type="ECO:0000256" key="2">
    <source>
        <dbReference type="ARBA" id="ARBA00022475"/>
    </source>
</evidence>
<reference evidence="10 11" key="1">
    <citation type="submission" date="2018-01" db="EMBL/GenBank/DDBJ databases">
        <title>Draft genome sequence of Nonomuraea sp. KC333.</title>
        <authorList>
            <person name="Sahin N."/>
            <person name="Saygin H."/>
            <person name="Ay H."/>
        </authorList>
    </citation>
    <scope>NUCLEOTIDE SEQUENCE [LARGE SCALE GENOMIC DNA]</scope>
    <source>
        <strain evidence="10 11">KC333</strain>
    </source>
</reference>
<dbReference type="GO" id="GO:0005886">
    <property type="term" value="C:plasma membrane"/>
    <property type="evidence" value="ECO:0007669"/>
    <property type="project" value="UniProtKB-SubCell"/>
</dbReference>
<evidence type="ECO:0000313" key="10">
    <source>
        <dbReference type="EMBL" id="PZG12077.1"/>
    </source>
</evidence>
<dbReference type="AlphaFoldDB" id="A0A2W2ERV6"/>
<dbReference type="OrthoDB" id="5166595at2"/>
<keyword evidence="7 8" id="KW-0472">Membrane</keyword>
<protein>
    <recommendedName>
        <fullName evidence="9">Glycosyltransferase RgtA/B/C/D-like domain-containing protein</fullName>
    </recommendedName>
</protein>
<evidence type="ECO:0000256" key="5">
    <source>
        <dbReference type="ARBA" id="ARBA00022692"/>
    </source>
</evidence>
<dbReference type="RefSeq" id="WP_111183044.1">
    <property type="nucleotide sequence ID" value="NZ_POUD01000198.1"/>
</dbReference>
<dbReference type="InterPro" id="IPR050297">
    <property type="entry name" value="LipidA_mod_glycosyltrf_83"/>
</dbReference>
<comment type="caution">
    <text evidence="10">The sequence shown here is derived from an EMBL/GenBank/DDBJ whole genome shotgun (WGS) entry which is preliminary data.</text>
</comment>
<keyword evidence="3" id="KW-0328">Glycosyltransferase</keyword>
<evidence type="ECO:0000256" key="7">
    <source>
        <dbReference type="ARBA" id="ARBA00023136"/>
    </source>
</evidence>
<accession>A0A2W2ERV6</accession>
<comment type="subcellular location">
    <subcellularLocation>
        <location evidence="1">Cell membrane</location>
        <topology evidence="1">Multi-pass membrane protein</topology>
    </subcellularLocation>
</comment>
<gene>
    <name evidence="10" type="ORF">C1J01_33815</name>
</gene>